<dbReference type="AlphaFoldDB" id="A0A2V1H7L1"/>
<dbReference type="SUPFAM" id="SSF54001">
    <property type="entry name" value="Cysteine proteinases"/>
    <property type="match status" value="1"/>
</dbReference>
<dbReference type="EMBL" id="QDDL01000001">
    <property type="protein sequence ID" value="PVZ72472.1"/>
    <property type="molecule type" value="Genomic_DNA"/>
</dbReference>
<dbReference type="Proteomes" id="UP000244906">
    <property type="component" value="Unassembled WGS sequence"/>
</dbReference>
<evidence type="ECO:0000313" key="1">
    <source>
        <dbReference type="EMBL" id="PVZ72472.1"/>
    </source>
</evidence>
<dbReference type="OrthoDB" id="9813368at2"/>
<comment type="caution">
    <text evidence="1">The sequence shown here is derived from an EMBL/GenBank/DDBJ whole genome shotgun (WGS) entry which is preliminary data.</text>
</comment>
<proteinExistence type="predicted"/>
<gene>
    <name evidence="1" type="ORF">DC094_05570</name>
</gene>
<evidence type="ECO:0008006" key="3">
    <source>
        <dbReference type="Google" id="ProtNLM"/>
    </source>
</evidence>
<protein>
    <recommendedName>
        <fullName evidence="3">Peptidase</fullName>
    </recommendedName>
</protein>
<dbReference type="RefSeq" id="WP_116686058.1">
    <property type="nucleotide sequence ID" value="NZ_CAWNYD010000001.1"/>
</dbReference>
<reference evidence="1 2" key="1">
    <citation type="submission" date="2018-04" db="EMBL/GenBank/DDBJ databases">
        <title>Thalassorhabdus spongiae gen. nov., sp. nov., isolated from a marine sponge in South-West Iceland.</title>
        <authorList>
            <person name="Knobloch S."/>
            <person name="Daussin A."/>
            <person name="Johannsson R."/>
            <person name="Marteinsson V.T."/>
        </authorList>
    </citation>
    <scope>NUCLEOTIDE SEQUENCE [LARGE SCALE GENOMIC DNA]</scope>
    <source>
        <strain evidence="1 2">Hp12</strain>
    </source>
</reference>
<keyword evidence="2" id="KW-1185">Reference proteome</keyword>
<dbReference type="InterPro" id="IPR038765">
    <property type="entry name" value="Papain-like_cys_pep_sf"/>
</dbReference>
<organism evidence="1 2">
    <name type="scientific">Pelagibaculum spongiae</name>
    <dbReference type="NCBI Taxonomy" id="2080658"/>
    <lineage>
        <taxon>Bacteria</taxon>
        <taxon>Pseudomonadati</taxon>
        <taxon>Pseudomonadota</taxon>
        <taxon>Gammaproteobacteria</taxon>
        <taxon>Oceanospirillales</taxon>
        <taxon>Pelagibaculum</taxon>
    </lineage>
</organism>
<accession>A0A2V1H7L1</accession>
<name>A0A2V1H7L1_9GAMM</name>
<evidence type="ECO:0000313" key="2">
    <source>
        <dbReference type="Proteomes" id="UP000244906"/>
    </source>
</evidence>
<sequence>MNPSSLARLQRGDILLMSDASSTFNHFAIAFGQALMTHNRGSSKLTHVGIYDGQGGIIEASGQAGLRIASLASKAGLKYKVFRLIGESYQATCEMAADIAAQLCQRRAANPDLLVDQGFGRFAKKKSISSVFRLSFMSTKAQMHLESLKQDPTIDRGFYCSNLVTESYNLACLYEEQDLLFNVDTRIVSPKKIHSQIKSDANNNWQYVGKFVVEEDTLDWSN</sequence>
<dbReference type="Gene3D" id="3.90.1720.10">
    <property type="entry name" value="endopeptidase domain like (from Nostoc punctiforme)"/>
    <property type="match status" value="1"/>
</dbReference>